<comment type="caution">
    <text evidence="1">The sequence shown here is derived from an EMBL/GenBank/DDBJ whole genome shotgun (WGS) entry which is preliminary data.</text>
</comment>
<sequence length="219" mass="23875">MQITVLGHAHASFSPERATLRMRLGVEGSDKQAAMEHTTSLVQGFTTVVEQLKDMSPSPTSWSSVAPIATRSWRPWSQDGKVLPTRHAAECLVKLKFTDFHSLSRFIDRWGGRTGVTVEGVDWTLTEGRRKQEEDNVLAQAVVQAHARATTMARAAGEQSVRFLEIADEGLLAEQQSAASPTMYGAAMRSGAPPDSEGITIAPEDVELDVTVHARFSTD</sequence>
<dbReference type="GO" id="GO:0006974">
    <property type="term" value="P:DNA damage response"/>
    <property type="evidence" value="ECO:0007669"/>
    <property type="project" value="TreeGrafter"/>
</dbReference>
<dbReference type="Pfam" id="PF04402">
    <property type="entry name" value="SIMPL"/>
    <property type="match status" value="1"/>
</dbReference>
<dbReference type="InterPro" id="IPR007497">
    <property type="entry name" value="SIMPL/DUF541"/>
</dbReference>
<dbReference type="Gene3D" id="3.30.110.170">
    <property type="entry name" value="Protein of unknown function (DUF541), domain 1"/>
    <property type="match status" value="1"/>
</dbReference>
<dbReference type="PANTHER" id="PTHR34387">
    <property type="entry name" value="SLR1258 PROTEIN"/>
    <property type="match status" value="1"/>
</dbReference>
<evidence type="ECO:0000313" key="1">
    <source>
        <dbReference type="EMBL" id="RMB61740.1"/>
    </source>
</evidence>
<proteinExistence type="predicted"/>
<accession>A0A3M0G9W9</accession>
<gene>
    <name evidence="1" type="ORF">EAX62_03710</name>
</gene>
<reference evidence="1 2" key="1">
    <citation type="submission" date="2018-10" db="EMBL/GenBank/DDBJ databases">
        <title>Tessaracoccus antarcticuss sp. nov., isolated from sediment.</title>
        <authorList>
            <person name="Zhou L.Y."/>
            <person name="Du Z.J."/>
        </authorList>
    </citation>
    <scope>NUCLEOTIDE SEQUENCE [LARGE SCALE GENOMIC DNA]</scope>
    <source>
        <strain evidence="1 2">JDX10</strain>
    </source>
</reference>
<organism evidence="1 2">
    <name type="scientific">Tessaracoccus antarcticus</name>
    <dbReference type="NCBI Taxonomy" id="2479848"/>
    <lineage>
        <taxon>Bacteria</taxon>
        <taxon>Bacillati</taxon>
        <taxon>Actinomycetota</taxon>
        <taxon>Actinomycetes</taxon>
        <taxon>Propionibacteriales</taxon>
        <taxon>Propionibacteriaceae</taxon>
        <taxon>Tessaracoccus</taxon>
    </lineage>
</organism>
<dbReference type="InterPro" id="IPR052022">
    <property type="entry name" value="26kDa_periplasmic_antigen"/>
</dbReference>
<dbReference type="PANTHER" id="PTHR34387:SF2">
    <property type="entry name" value="SLR1258 PROTEIN"/>
    <property type="match status" value="1"/>
</dbReference>
<dbReference type="OrthoDB" id="3724496at2"/>
<dbReference type="EMBL" id="REFW01000001">
    <property type="protein sequence ID" value="RMB61740.1"/>
    <property type="molecule type" value="Genomic_DNA"/>
</dbReference>
<dbReference type="Proteomes" id="UP000275256">
    <property type="component" value="Unassembled WGS sequence"/>
</dbReference>
<protein>
    <submittedName>
        <fullName evidence="1">SIMPL domain-containing protein</fullName>
    </submittedName>
</protein>
<dbReference type="Gene3D" id="3.30.70.2970">
    <property type="entry name" value="Protein of unknown function (DUF541), domain 2"/>
    <property type="match status" value="1"/>
</dbReference>
<dbReference type="RefSeq" id="WP_121900288.1">
    <property type="nucleotide sequence ID" value="NZ_REFW01000001.1"/>
</dbReference>
<name>A0A3M0G9W9_9ACTN</name>
<keyword evidence="2" id="KW-1185">Reference proteome</keyword>
<evidence type="ECO:0000313" key="2">
    <source>
        <dbReference type="Proteomes" id="UP000275256"/>
    </source>
</evidence>
<dbReference type="AlphaFoldDB" id="A0A3M0G9W9"/>